<dbReference type="GeneID" id="106670816"/>
<accession>A0A8I6TJT3</accession>
<dbReference type="Proteomes" id="UP000494040">
    <property type="component" value="Unassembled WGS sequence"/>
</dbReference>
<reference evidence="1" key="1">
    <citation type="submission" date="2022-01" db="UniProtKB">
        <authorList>
            <consortium name="EnsemblMetazoa"/>
        </authorList>
    </citation>
    <scope>IDENTIFICATION</scope>
</reference>
<protein>
    <submittedName>
        <fullName evidence="1">Uncharacterized protein</fullName>
    </submittedName>
</protein>
<organism evidence="1 2">
    <name type="scientific">Cimex lectularius</name>
    <name type="common">Bed bug</name>
    <name type="synonym">Acanthia lectularia</name>
    <dbReference type="NCBI Taxonomy" id="79782"/>
    <lineage>
        <taxon>Eukaryota</taxon>
        <taxon>Metazoa</taxon>
        <taxon>Ecdysozoa</taxon>
        <taxon>Arthropoda</taxon>
        <taxon>Hexapoda</taxon>
        <taxon>Insecta</taxon>
        <taxon>Pterygota</taxon>
        <taxon>Neoptera</taxon>
        <taxon>Paraneoptera</taxon>
        <taxon>Hemiptera</taxon>
        <taxon>Heteroptera</taxon>
        <taxon>Panheteroptera</taxon>
        <taxon>Cimicomorpha</taxon>
        <taxon>Cimicidae</taxon>
        <taxon>Cimex</taxon>
    </lineage>
</organism>
<dbReference type="AlphaFoldDB" id="A0A8I6TJT3"/>
<dbReference type="EnsemblMetazoa" id="XM_014401420.1">
    <property type="protein sequence ID" value="XP_014256906.1"/>
    <property type="gene ID" value="LOC106670816"/>
</dbReference>
<name>A0A8I6TJT3_CIMLE</name>
<dbReference type="RefSeq" id="XP_014256906.1">
    <property type="nucleotide sequence ID" value="XM_014401420.1"/>
</dbReference>
<sequence>MPPYIRESLNPPMSNKDVLLRAVEQIQEMLPEGYRITIDFYRVDGEDEEAEQVESEEPPKIINADSLDDAQLGEIDFELCSALEQLSVIEDALPFLRGIQESGQRDEIICKLFGDKGETGDEGSQENTDCTLVKQY</sequence>
<evidence type="ECO:0000313" key="2">
    <source>
        <dbReference type="Proteomes" id="UP000494040"/>
    </source>
</evidence>
<keyword evidence="2" id="KW-1185">Reference proteome</keyword>
<evidence type="ECO:0000313" key="1">
    <source>
        <dbReference type="EnsemblMetazoa" id="XP_014256906.1"/>
    </source>
</evidence>
<proteinExistence type="predicted"/>
<dbReference type="KEGG" id="clec:106670816"/>